<feature type="chain" id="PRO_5022057214" evidence="1">
    <location>
        <begin position="28"/>
        <end position="336"/>
    </location>
</feature>
<dbReference type="GO" id="GO:0004222">
    <property type="term" value="F:metalloendopeptidase activity"/>
    <property type="evidence" value="ECO:0007669"/>
    <property type="project" value="TreeGrafter"/>
</dbReference>
<dbReference type="EMBL" id="VLLL01000008">
    <property type="protein sequence ID" value="TWJ08295.1"/>
    <property type="molecule type" value="Genomic_DNA"/>
</dbReference>
<dbReference type="InterPro" id="IPR011055">
    <property type="entry name" value="Dup_hybrid_motif"/>
</dbReference>
<evidence type="ECO:0000256" key="1">
    <source>
        <dbReference type="SAM" id="SignalP"/>
    </source>
</evidence>
<gene>
    <name evidence="3" type="ORF">LX16_4520</name>
</gene>
<dbReference type="SUPFAM" id="SSF51261">
    <property type="entry name" value="Duplicated hybrid motif"/>
    <property type="match status" value="1"/>
</dbReference>
<reference evidence="3 4" key="1">
    <citation type="journal article" date="2013" name="Stand. Genomic Sci.">
        <title>Genomic Encyclopedia of Type Strains, Phase I: The one thousand microbial genomes (KMG-I) project.</title>
        <authorList>
            <person name="Kyrpides N.C."/>
            <person name="Woyke T."/>
            <person name="Eisen J.A."/>
            <person name="Garrity G."/>
            <person name="Lilburn T.G."/>
            <person name="Beck B.J."/>
            <person name="Whitman W.B."/>
            <person name="Hugenholtz P."/>
            <person name="Klenk H.P."/>
        </authorList>
    </citation>
    <scope>NUCLEOTIDE SEQUENCE [LARGE SCALE GENOMIC DNA]</scope>
    <source>
        <strain evidence="3 4">DSM 45044</strain>
    </source>
</reference>
<protein>
    <submittedName>
        <fullName evidence="3">Peptidase M23-like protein</fullName>
    </submittedName>
</protein>
<organism evidence="3 4">
    <name type="scientific">Stackebrandtia albiflava</name>
    <dbReference type="NCBI Taxonomy" id="406432"/>
    <lineage>
        <taxon>Bacteria</taxon>
        <taxon>Bacillati</taxon>
        <taxon>Actinomycetota</taxon>
        <taxon>Actinomycetes</taxon>
        <taxon>Glycomycetales</taxon>
        <taxon>Glycomycetaceae</taxon>
        <taxon>Stackebrandtia</taxon>
    </lineage>
</organism>
<dbReference type="RefSeq" id="WP_147142760.1">
    <property type="nucleotide sequence ID" value="NZ_BAABIJ010000004.1"/>
</dbReference>
<dbReference type="Proteomes" id="UP000321617">
    <property type="component" value="Unassembled WGS sequence"/>
</dbReference>
<name>A0A562URP7_9ACTN</name>
<dbReference type="PANTHER" id="PTHR21666">
    <property type="entry name" value="PEPTIDASE-RELATED"/>
    <property type="match status" value="1"/>
</dbReference>
<feature type="signal peptide" evidence="1">
    <location>
        <begin position="1"/>
        <end position="27"/>
    </location>
</feature>
<feature type="domain" description="M23ase beta-sheet core" evidence="2">
    <location>
        <begin position="205"/>
        <end position="312"/>
    </location>
</feature>
<keyword evidence="1" id="KW-0732">Signal</keyword>
<dbReference type="AlphaFoldDB" id="A0A562URP7"/>
<evidence type="ECO:0000313" key="3">
    <source>
        <dbReference type="EMBL" id="TWJ08295.1"/>
    </source>
</evidence>
<accession>A0A562URP7</accession>
<evidence type="ECO:0000259" key="2">
    <source>
        <dbReference type="Pfam" id="PF01551"/>
    </source>
</evidence>
<comment type="caution">
    <text evidence="3">The sequence shown here is derived from an EMBL/GenBank/DDBJ whole genome shotgun (WGS) entry which is preliminary data.</text>
</comment>
<dbReference type="Gene3D" id="2.70.70.10">
    <property type="entry name" value="Glucose Permease (Domain IIA)"/>
    <property type="match status" value="1"/>
</dbReference>
<keyword evidence="4" id="KW-1185">Reference proteome</keyword>
<dbReference type="OrthoDB" id="5496837at2"/>
<dbReference type="PANTHER" id="PTHR21666:SF270">
    <property type="entry name" value="MUREIN HYDROLASE ACTIVATOR ENVC"/>
    <property type="match status" value="1"/>
</dbReference>
<dbReference type="Pfam" id="PF01551">
    <property type="entry name" value="Peptidase_M23"/>
    <property type="match status" value="1"/>
</dbReference>
<dbReference type="InterPro" id="IPR050570">
    <property type="entry name" value="Cell_wall_metabolism_enzyme"/>
</dbReference>
<dbReference type="CDD" id="cd12797">
    <property type="entry name" value="M23_peptidase"/>
    <property type="match status" value="1"/>
</dbReference>
<evidence type="ECO:0000313" key="4">
    <source>
        <dbReference type="Proteomes" id="UP000321617"/>
    </source>
</evidence>
<sequence length="336" mass="34809">MRSVLSVLAAAPFVLAGVLAAAPPAAADAPESAPVCVESDAAVGIATFGFLQEQIDNALMIHRIATERGLPESASLIGVTAAMTDSGLRNLDPAEESEAAGVFAQSADWGTVEQRREPGFAAGRFFDAMVDVDGWRDMPPAQVAREVQGARQGAGYAAHQPTAAILVNLLQGEIDCRPVLDAGRYTHPVPGVASAQQFQPPGNPGHNGVDFLTAKGTPILAAGDGTVVTVECNAHTGDGAAYSCDVDGSPQVFGCGWYMEILHTDMTLTRYCHMASAPEVSVGEKVTAGQVIGAIGSSGNSSAPHLHFETHSAYPAWPETAVNPVGYFTDRGVELG</sequence>
<proteinExistence type="predicted"/>
<dbReference type="InterPro" id="IPR016047">
    <property type="entry name" value="M23ase_b-sheet_dom"/>
</dbReference>